<dbReference type="STRING" id="576137.A0A1L7XNI0"/>
<dbReference type="PRINTS" id="PR01217">
    <property type="entry name" value="PRICHEXTENSN"/>
</dbReference>
<feature type="compositionally biased region" description="Pro residues" evidence="1">
    <location>
        <begin position="178"/>
        <end position="190"/>
    </location>
</feature>
<dbReference type="EMBL" id="FJOG01000038">
    <property type="protein sequence ID" value="CZR66582.1"/>
    <property type="molecule type" value="Genomic_DNA"/>
</dbReference>
<evidence type="ECO:0000256" key="1">
    <source>
        <dbReference type="SAM" id="MobiDB-lite"/>
    </source>
</evidence>
<feature type="compositionally biased region" description="Low complexity" evidence="1">
    <location>
        <begin position="38"/>
        <end position="77"/>
    </location>
</feature>
<feature type="compositionally biased region" description="Polar residues" evidence="1">
    <location>
        <begin position="102"/>
        <end position="116"/>
    </location>
</feature>
<gene>
    <name evidence="2" type="ORF">PAC_16483</name>
</gene>
<sequence length="298" mass="30960">MSAEVVKKRGRPKKVIMDAVEVELPDTTKKSTSRAKSTKAAPKATKTPAATSAKAPAPKKSVSKPIAASATPKAVPKAPEPPKAVKPATPAQSEIKRPATPTEKSSVSIKLDPNSSKILKELRELEVKKASLQQPTPAEAVSKSTAPAAKSSSVPPPTNASTPKPSTEMKAPASKTPPSKPATSPPPKPIAKPHVPIAALNSQIVSNITTRAGARPNTAGSKSLPPNYKSVARKVTSAIVALPIAIGTSYWLYQRLVLGEEQKVLVPVLPSEPPSVENRNAESVKVEAGKVDTPSAPS</sequence>
<accession>A0A1L7XNI0</accession>
<feature type="compositionally biased region" description="Low complexity" evidence="1">
    <location>
        <begin position="140"/>
        <end position="153"/>
    </location>
</feature>
<dbReference type="Proteomes" id="UP000184330">
    <property type="component" value="Unassembled WGS sequence"/>
</dbReference>
<reference evidence="2 3" key="1">
    <citation type="submission" date="2016-03" db="EMBL/GenBank/DDBJ databases">
        <authorList>
            <person name="Ploux O."/>
        </authorList>
    </citation>
    <scope>NUCLEOTIDE SEQUENCE [LARGE SCALE GENOMIC DNA]</scope>
    <source>
        <strain evidence="2 3">UAMH 11012</strain>
    </source>
</reference>
<keyword evidence="3" id="KW-1185">Reference proteome</keyword>
<evidence type="ECO:0000313" key="3">
    <source>
        <dbReference type="Proteomes" id="UP000184330"/>
    </source>
</evidence>
<feature type="region of interest" description="Disordered" evidence="1">
    <location>
        <begin position="1"/>
        <end position="116"/>
    </location>
</feature>
<feature type="region of interest" description="Disordered" evidence="1">
    <location>
        <begin position="270"/>
        <end position="298"/>
    </location>
</feature>
<dbReference type="AlphaFoldDB" id="A0A1L7XNI0"/>
<dbReference type="OrthoDB" id="3784821at2759"/>
<evidence type="ECO:0000313" key="2">
    <source>
        <dbReference type="EMBL" id="CZR66582.1"/>
    </source>
</evidence>
<proteinExistence type="predicted"/>
<feature type="region of interest" description="Disordered" evidence="1">
    <location>
        <begin position="129"/>
        <end position="196"/>
    </location>
</feature>
<name>A0A1L7XNI0_9HELO</name>
<organism evidence="2 3">
    <name type="scientific">Phialocephala subalpina</name>
    <dbReference type="NCBI Taxonomy" id="576137"/>
    <lineage>
        <taxon>Eukaryota</taxon>
        <taxon>Fungi</taxon>
        <taxon>Dikarya</taxon>
        <taxon>Ascomycota</taxon>
        <taxon>Pezizomycotina</taxon>
        <taxon>Leotiomycetes</taxon>
        <taxon>Helotiales</taxon>
        <taxon>Mollisiaceae</taxon>
        <taxon>Phialocephala</taxon>
        <taxon>Phialocephala fortinii species complex</taxon>
    </lineage>
</organism>
<protein>
    <submittedName>
        <fullName evidence="2">Uncharacterized protein</fullName>
    </submittedName>
</protein>
<feature type="compositionally biased region" description="Basic and acidic residues" evidence="1">
    <location>
        <begin position="279"/>
        <end position="290"/>
    </location>
</feature>